<reference evidence="2" key="1">
    <citation type="submission" date="2020-07" db="EMBL/GenBank/DDBJ databases">
        <title>Methanobacterium. sp. MethCan genome.</title>
        <authorList>
            <person name="Postec A."/>
            <person name="Quemeneur M."/>
        </authorList>
    </citation>
    <scope>NUCLEOTIDE SEQUENCE</scope>
    <source>
        <strain evidence="2">MethCAN</strain>
    </source>
</reference>
<dbReference type="InterPro" id="IPR001173">
    <property type="entry name" value="Glyco_trans_2-like"/>
</dbReference>
<dbReference type="InterPro" id="IPR029044">
    <property type="entry name" value="Nucleotide-diphossugar_trans"/>
</dbReference>
<accession>A0A8T8K767</accession>
<dbReference type="Pfam" id="PF00535">
    <property type="entry name" value="Glycos_transf_2"/>
    <property type="match status" value="1"/>
</dbReference>
<dbReference type="SUPFAM" id="SSF53448">
    <property type="entry name" value="Nucleotide-diphospho-sugar transferases"/>
    <property type="match status" value="1"/>
</dbReference>
<dbReference type="EMBL" id="CP058560">
    <property type="protein sequence ID" value="QUH23759.1"/>
    <property type="molecule type" value="Genomic_DNA"/>
</dbReference>
<organism evidence="2 3">
    <name type="scientific">Methanobacterium alkalithermotolerans</name>
    <dbReference type="NCBI Taxonomy" id="2731220"/>
    <lineage>
        <taxon>Archaea</taxon>
        <taxon>Methanobacteriati</taxon>
        <taxon>Methanobacteriota</taxon>
        <taxon>Methanomada group</taxon>
        <taxon>Methanobacteria</taxon>
        <taxon>Methanobacteriales</taxon>
        <taxon>Methanobacteriaceae</taxon>
        <taxon>Methanobacterium</taxon>
    </lineage>
</organism>
<dbReference type="KEGG" id="meme:HYG87_08300"/>
<dbReference type="OrthoDB" id="46222at2157"/>
<protein>
    <submittedName>
        <fullName evidence="2">Glycosyltransferase family 2 protein</fullName>
    </submittedName>
</protein>
<sequence length="293" mass="33936">MDLSIIMVNYRTYHFTRKALESVLQKDHPFTFKIYLVDNASGDGSLEKLEADFSEEINKGLIKIIPSPENKGFAYANNLALKEVQSRYVLLLNSDTEIQGSCLAQCLHYLENHPKVGALGCRVLRDDGSLDKACRRSFPTPLVSFYRITNLSLLFPNSKRFNQYNLGYLDEKGTYEVDSLSGAFMMLRSETIREVGFLDEQFFMYGEDIDWCYRIKAKGWKVVYYGKSEILHHKGGSGSRKQKSKLIYEFYRAMYIFYEKHYKNKYQAVVNAMVYMAIGGQCLMKLTINLFKR</sequence>
<feature type="domain" description="Glycosyltransferase 2-like" evidence="1">
    <location>
        <begin position="4"/>
        <end position="149"/>
    </location>
</feature>
<dbReference type="GeneID" id="64820759"/>
<dbReference type="Proteomes" id="UP000681041">
    <property type="component" value="Chromosome"/>
</dbReference>
<gene>
    <name evidence="2" type="ORF">HYG87_08300</name>
</gene>
<evidence type="ECO:0000313" key="2">
    <source>
        <dbReference type="EMBL" id="QUH23759.1"/>
    </source>
</evidence>
<dbReference type="RefSeq" id="WP_211532715.1">
    <property type="nucleotide sequence ID" value="NZ_CP058560.1"/>
</dbReference>
<evidence type="ECO:0000313" key="3">
    <source>
        <dbReference type="Proteomes" id="UP000681041"/>
    </source>
</evidence>
<dbReference type="PANTHER" id="PTHR43179">
    <property type="entry name" value="RHAMNOSYLTRANSFERASE WBBL"/>
    <property type="match status" value="1"/>
</dbReference>
<keyword evidence="3" id="KW-1185">Reference proteome</keyword>
<dbReference type="Gene3D" id="3.90.550.10">
    <property type="entry name" value="Spore Coat Polysaccharide Biosynthesis Protein SpsA, Chain A"/>
    <property type="match status" value="1"/>
</dbReference>
<dbReference type="AlphaFoldDB" id="A0A8T8K767"/>
<proteinExistence type="predicted"/>
<dbReference type="PANTHER" id="PTHR43179:SF7">
    <property type="entry name" value="RHAMNOSYLTRANSFERASE WBBL"/>
    <property type="match status" value="1"/>
</dbReference>
<dbReference type="CDD" id="cd04186">
    <property type="entry name" value="GT_2_like_c"/>
    <property type="match status" value="1"/>
</dbReference>
<name>A0A8T8K767_9EURY</name>
<evidence type="ECO:0000259" key="1">
    <source>
        <dbReference type="Pfam" id="PF00535"/>
    </source>
</evidence>